<dbReference type="InterPro" id="IPR011050">
    <property type="entry name" value="Pectin_lyase_fold/virulence"/>
</dbReference>
<evidence type="ECO:0000313" key="2">
    <source>
        <dbReference type="EMBL" id="KRN31091.1"/>
    </source>
</evidence>
<dbReference type="PATRIC" id="fig|1618.3.peg.1933"/>
<dbReference type="Pfam" id="PF13229">
    <property type="entry name" value="Beta_helix"/>
    <property type="match status" value="1"/>
</dbReference>
<accession>A0A0R2FRH7</accession>
<dbReference type="InterPro" id="IPR012334">
    <property type="entry name" value="Pectin_lyas_fold"/>
</dbReference>
<protein>
    <recommendedName>
        <fullName evidence="1">Right handed beta helix domain-containing protein</fullName>
    </recommendedName>
</protein>
<reference evidence="2 3" key="1">
    <citation type="journal article" date="2015" name="Genome Announc.">
        <title>Expanding the biotechnology potential of lactobacilli through comparative genomics of 213 strains and associated genera.</title>
        <authorList>
            <person name="Sun Z."/>
            <person name="Harris H.M."/>
            <person name="McCann A."/>
            <person name="Guo C."/>
            <person name="Argimon S."/>
            <person name="Zhang W."/>
            <person name="Yang X."/>
            <person name="Jeffery I.B."/>
            <person name="Cooney J.C."/>
            <person name="Kagawa T.F."/>
            <person name="Liu W."/>
            <person name="Song Y."/>
            <person name="Salvetti E."/>
            <person name="Wrobel A."/>
            <person name="Rasinkangas P."/>
            <person name="Parkhill J."/>
            <person name="Rea M.C."/>
            <person name="O'Sullivan O."/>
            <person name="Ritari J."/>
            <person name="Douillard F.P."/>
            <person name="Paul Ross R."/>
            <person name="Yang R."/>
            <person name="Briner A.E."/>
            <person name="Felis G.E."/>
            <person name="de Vos W.M."/>
            <person name="Barrangou R."/>
            <person name="Klaenhammer T.R."/>
            <person name="Caufield P.W."/>
            <person name="Cui Y."/>
            <person name="Zhang H."/>
            <person name="O'Toole P.W."/>
        </authorList>
    </citation>
    <scope>NUCLEOTIDE SEQUENCE [LARGE SCALE GENOMIC DNA]</scope>
    <source>
        <strain evidence="2 3">ATCC 27304</strain>
    </source>
</reference>
<name>A0A0R2FRH7_9LACO</name>
<dbReference type="EMBL" id="JQAR01000005">
    <property type="protein sequence ID" value="KRN31091.1"/>
    <property type="molecule type" value="Genomic_DNA"/>
</dbReference>
<dbReference type="STRING" id="1618.IV36_GL001895"/>
<gene>
    <name evidence="2" type="ORF">IV36_GL001895</name>
</gene>
<proteinExistence type="predicted"/>
<comment type="caution">
    <text evidence="2">The sequence shown here is derived from an EMBL/GenBank/DDBJ whole genome shotgun (WGS) entry which is preliminary data.</text>
</comment>
<dbReference type="OrthoDB" id="2151928at2"/>
<dbReference type="AlphaFoldDB" id="A0A0R2FRH7"/>
<dbReference type="SUPFAM" id="SSF51126">
    <property type="entry name" value="Pectin lyase-like"/>
    <property type="match status" value="1"/>
</dbReference>
<evidence type="ECO:0000259" key="1">
    <source>
        <dbReference type="Pfam" id="PF13229"/>
    </source>
</evidence>
<dbReference type="Proteomes" id="UP000051727">
    <property type="component" value="Unassembled WGS sequence"/>
</dbReference>
<dbReference type="InterPro" id="IPR039448">
    <property type="entry name" value="Beta_helix"/>
</dbReference>
<dbReference type="Gene3D" id="2.160.20.10">
    <property type="entry name" value="Single-stranded right-handed beta-helix, Pectin lyase-like"/>
    <property type="match status" value="1"/>
</dbReference>
<evidence type="ECO:0000313" key="3">
    <source>
        <dbReference type="Proteomes" id="UP000051727"/>
    </source>
</evidence>
<organism evidence="2 3">
    <name type="scientific">Liquorilactobacillus mali</name>
    <dbReference type="NCBI Taxonomy" id="1618"/>
    <lineage>
        <taxon>Bacteria</taxon>
        <taxon>Bacillati</taxon>
        <taxon>Bacillota</taxon>
        <taxon>Bacilli</taxon>
        <taxon>Lactobacillales</taxon>
        <taxon>Lactobacillaceae</taxon>
        <taxon>Liquorilactobacillus</taxon>
    </lineage>
</organism>
<sequence length="543" mass="59740">MEMASDTTTNNFPSDYNTAEVDSRVLLRSKSVRNKTYGKDVREALAQGIEIGSAVSSEANNTANSAKKQSQNIDDRFNDQIAGSTNDNETIDFRHSDLLSKSFITAKLRGDFWDIEFQQRAVNVKWFGAAGDGTTDDSGAFQEAIDSGYQIFVPIGNYKFGKTVNVTDTTYARIVGATQTSFWNNSINKSVIISPDDDYAFTGTTDDGGKSAIEFSHIVFKGKGLNGLNGSILDTCEFTGDTGIENGKTLVIDKCTFQNCTTAGIVQLTDTRVVNSDFYSNGTGLQLDSSNDNIISNNRIEWNNIGMSIQGNYNLIFGNNFDRNTQYGLYINQLKYTKFYGNHFERNLEAHVYFYYGSQISFKDNNLVSKHTDDNDTSGIGPNVAIKIHYLENSILSDNEVTLPANGQVFEKDGDTADVNLTVKDFIVNGMDLENINIEFSSSIIVPAQTTGTFSATISDIENSYKLSNVDKTYIELGKYAISLNNNSYSENLKVSVGINSNGDVFLSYKNDTDASVTLNSAEVSLRLNYLGLLNVKFVEGGI</sequence>
<feature type="domain" description="Right handed beta helix" evidence="1">
    <location>
        <begin position="245"/>
        <end position="371"/>
    </location>
</feature>